<organism evidence="1">
    <name type="scientific">marine sediment metagenome</name>
    <dbReference type="NCBI Taxonomy" id="412755"/>
    <lineage>
        <taxon>unclassified sequences</taxon>
        <taxon>metagenomes</taxon>
        <taxon>ecological metagenomes</taxon>
    </lineage>
</organism>
<reference evidence="1" key="1">
    <citation type="journal article" date="2015" name="Nature">
        <title>Complex archaea that bridge the gap between prokaryotes and eukaryotes.</title>
        <authorList>
            <person name="Spang A."/>
            <person name="Saw J.H."/>
            <person name="Jorgensen S.L."/>
            <person name="Zaremba-Niedzwiedzka K."/>
            <person name="Martijn J."/>
            <person name="Lind A.E."/>
            <person name="van Eijk R."/>
            <person name="Schleper C."/>
            <person name="Guy L."/>
            <person name="Ettema T.J."/>
        </authorList>
    </citation>
    <scope>NUCLEOTIDE SEQUENCE</scope>
</reference>
<comment type="caution">
    <text evidence="1">The sequence shown here is derived from an EMBL/GenBank/DDBJ whole genome shotgun (WGS) entry which is preliminary data.</text>
</comment>
<dbReference type="AlphaFoldDB" id="A0A0F9VFD1"/>
<gene>
    <name evidence="1" type="ORF">LCGC14_0491310</name>
</gene>
<evidence type="ECO:0000313" key="1">
    <source>
        <dbReference type="EMBL" id="KKN64518.1"/>
    </source>
</evidence>
<dbReference type="EMBL" id="LAZR01000553">
    <property type="protein sequence ID" value="KKN64518.1"/>
    <property type="molecule type" value="Genomic_DNA"/>
</dbReference>
<sequence>MHTTITYCYTDGKGNEQVNYVSNERGGGQVGYDIDEFTARVWINNENGKETTVFPLSRLVFIRAVVGTGE</sequence>
<accession>A0A0F9VFD1</accession>
<name>A0A0F9VFD1_9ZZZZ</name>
<proteinExistence type="predicted"/>
<protein>
    <submittedName>
        <fullName evidence="1">Uncharacterized protein</fullName>
    </submittedName>
</protein>